<evidence type="ECO:0000313" key="5">
    <source>
        <dbReference type="Proteomes" id="UP000269591"/>
    </source>
</evidence>
<evidence type="ECO:0000313" key="4">
    <source>
        <dbReference type="EMBL" id="RNL39049.1"/>
    </source>
</evidence>
<reference evidence="3" key="4">
    <citation type="submission" date="2021-09" db="EMBL/GenBank/DDBJ databases">
        <authorList>
            <person name="Gilroy R."/>
        </authorList>
    </citation>
    <scope>NUCLEOTIDE SEQUENCE</scope>
    <source>
        <strain evidence="3">ChiGjej6B6-11269</strain>
    </source>
</reference>
<dbReference type="RefSeq" id="WP_123209204.1">
    <property type="nucleotide sequence ID" value="NZ_JBHTHO010000017.1"/>
</dbReference>
<dbReference type="Proteomes" id="UP000269591">
    <property type="component" value="Unassembled WGS sequence"/>
</dbReference>
<dbReference type="PROSITE" id="PS51318">
    <property type="entry name" value="TAT"/>
    <property type="match status" value="1"/>
</dbReference>
<dbReference type="InterPro" id="IPR006311">
    <property type="entry name" value="TAT_signal"/>
</dbReference>
<reference evidence="4" key="2">
    <citation type="journal article" date="2019" name="Microbiol. Resour. Announc.">
        <title>Draft Genome Sequences of Type Strains of Gordonibacter faecihominis, Paraeggerthella hongkongensis, Parvibacter caecicola,Slackia equolifaciens, Slackia faecicanis, and Slackia isoflavoniconvertens.</title>
        <authorList>
            <person name="Danylec N."/>
            <person name="Stoll D.A."/>
            <person name="Dotsch A."/>
            <person name="Huch M."/>
        </authorList>
    </citation>
    <scope>NUCLEOTIDE SEQUENCE</scope>
    <source>
        <strain evidence="4">DSM 24851</strain>
    </source>
</reference>
<dbReference type="AlphaFoldDB" id="A0A3N0AX06"/>
<dbReference type="InterPro" id="IPR032340">
    <property type="entry name" value="DUF4860"/>
</dbReference>
<dbReference type="EMBL" id="QIBX01000014">
    <property type="protein sequence ID" value="RNL39049.1"/>
    <property type="molecule type" value="Genomic_DNA"/>
</dbReference>
<dbReference type="OrthoDB" id="3174811at2"/>
<keyword evidence="2" id="KW-1133">Transmembrane helix</keyword>
<feature type="transmembrane region" description="Helical" evidence="2">
    <location>
        <begin position="115"/>
        <end position="134"/>
    </location>
</feature>
<comment type="caution">
    <text evidence="4">The sequence shown here is derived from an EMBL/GenBank/DDBJ whole genome shotgun (WGS) entry which is preliminary data.</text>
</comment>
<keyword evidence="5" id="KW-1185">Reference proteome</keyword>
<dbReference type="Proteomes" id="UP000786989">
    <property type="component" value="Unassembled WGS sequence"/>
</dbReference>
<evidence type="ECO:0000256" key="2">
    <source>
        <dbReference type="SAM" id="Phobius"/>
    </source>
</evidence>
<reference evidence="5" key="1">
    <citation type="submission" date="2018-05" db="EMBL/GenBank/DDBJ databases">
        <title>Genome Sequencing of selected type strains of the family Eggerthellaceae.</title>
        <authorList>
            <person name="Danylec N."/>
            <person name="Stoll D.A."/>
            <person name="Doetsch A."/>
            <person name="Huch M."/>
        </authorList>
    </citation>
    <scope>NUCLEOTIDE SEQUENCE [LARGE SCALE GENOMIC DNA]</scope>
    <source>
        <strain evidence="5">DSM 24851</strain>
    </source>
</reference>
<proteinExistence type="predicted"/>
<feature type="region of interest" description="Disordered" evidence="1">
    <location>
        <begin position="259"/>
        <end position="278"/>
    </location>
</feature>
<dbReference type="Pfam" id="PF16152">
    <property type="entry name" value="DUF4860"/>
    <property type="match status" value="1"/>
</dbReference>
<sequence length="278" mass="28502">MSERRDIYGTTGAGDGLAGSGMSGAPLWADAEQSGRGFDDGFDAGHAGRSLWAGVGSTGYGAYGGFGVHDAGRSSSDPRKEAAARAMRTADLRALSRMGSGGSGGSSFSRAADRALMLVLFAVVVLALLGLLALGTNAYRTLAEDRDDAAALRQESGLLLNTVRANDTADAVEEGVGPEGPSLVLVERLDSGTFETRLYAYQGFIMEEYVVAGAEYDPASATRVAESKTFEFSYDGASGLLTLVTDAGEARIALRCGGGASDAGSSADGAFSMEADDE</sequence>
<reference evidence="3" key="3">
    <citation type="journal article" date="2021" name="PeerJ">
        <title>Extensive microbial diversity within the chicken gut microbiome revealed by metagenomics and culture.</title>
        <authorList>
            <person name="Gilroy R."/>
            <person name="Ravi A."/>
            <person name="Getino M."/>
            <person name="Pursley I."/>
            <person name="Horton D.L."/>
            <person name="Alikhan N.F."/>
            <person name="Baker D."/>
            <person name="Gharbi K."/>
            <person name="Hall N."/>
            <person name="Watson M."/>
            <person name="Adriaenssens E.M."/>
            <person name="Foster-Nyarko E."/>
            <person name="Jarju S."/>
            <person name="Secka A."/>
            <person name="Antonio M."/>
            <person name="Oren A."/>
            <person name="Chaudhuri R.R."/>
            <person name="La Ragione R."/>
            <person name="Hildebrand F."/>
            <person name="Pallen M.J."/>
        </authorList>
    </citation>
    <scope>NUCLEOTIDE SEQUENCE</scope>
    <source>
        <strain evidence="3">ChiGjej6B6-11269</strain>
    </source>
</reference>
<evidence type="ECO:0000313" key="3">
    <source>
        <dbReference type="EMBL" id="HJF66174.1"/>
    </source>
</evidence>
<gene>
    <name evidence="4" type="ORF">DMP06_07940</name>
    <name evidence="3" type="ORF">K8U77_08705</name>
</gene>
<name>A0A3N0AX06_9ACTN</name>
<accession>A0A3N0AX06</accession>
<organism evidence="4 5">
    <name type="scientific">Slackia equolifaciens</name>
    <dbReference type="NCBI Taxonomy" id="498718"/>
    <lineage>
        <taxon>Bacteria</taxon>
        <taxon>Bacillati</taxon>
        <taxon>Actinomycetota</taxon>
        <taxon>Coriobacteriia</taxon>
        <taxon>Eggerthellales</taxon>
        <taxon>Eggerthellaceae</taxon>
        <taxon>Slackia</taxon>
    </lineage>
</organism>
<keyword evidence="2" id="KW-0472">Membrane</keyword>
<protein>
    <submittedName>
        <fullName evidence="3">DUF4860 domain-containing protein</fullName>
    </submittedName>
</protein>
<keyword evidence="2" id="KW-0812">Transmembrane</keyword>
<evidence type="ECO:0000256" key="1">
    <source>
        <dbReference type="SAM" id="MobiDB-lite"/>
    </source>
</evidence>
<dbReference type="EMBL" id="DYWI01000169">
    <property type="protein sequence ID" value="HJF66174.1"/>
    <property type="molecule type" value="Genomic_DNA"/>
</dbReference>